<evidence type="ECO:0008006" key="4">
    <source>
        <dbReference type="Google" id="ProtNLM"/>
    </source>
</evidence>
<accession>A0A2T2NDK6</accession>
<evidence type="ECO:0000313" key="2">
    <source>
        <dbReference type="EMBL" id="PSN63128.1"/>
    </source>
</evidence>
<keyword evidence="3" id="KW-1185">Reference proteome</keyword>
<feature type="signal peptide" evidence="1">
    <location>
        <begin position="1"/>
        <end position="31"/>
    </location>
</feature>
<organism evidence="2 3">
    <name type="scientific">Corynespora cassiicola Philippines</name>
    <dbReference type="NCBI Taxonomy" id="1448308"/>
    <lineage>
        <taxon>Eukaryota</taxon>
        <taxon>Fungi</taxon>
        <taxon>Dikarya</taxon>
        <taxon>Ascomycota</taxon>
        <taxon>Pezizomycotina</taxon>
        <taxon>Dothideomycetes</taxon>
        <taxon>Pleosporomycetidae</taxon>
        <taxon>Pleosporales</taxon>
        <taxon>Corynesporascaceae</taxon>
        <taxon>Corynespora</taxon>
    </lineage>
</organism>
<proteinExistence type="predicted"/>
<protein>
    <recommendedName>
        <fullName evidence="4">Secreted protein</fullName>
    </recommendedName>
</protein>
<feature type="chain" id="PRO_5015709385" description="Secreted protein" evidence="1">
    <location>
        <begin position="32"/>
        <end position="135"/>
    </location>
</feature>
<name>A0A2T2NDK6_CORCC</name>
<evidence type="ECO:0000256" key="1">
    <source>
        <dbReference type="SAM" id="SignalP"/>
    </source>
</evidence>
<sequence>MSDLFGPDSALFTSLALLPLATRLGMCIVRADTPRAVALCAEGPSLPLQPLWVQENNEITPKPWPVSRCWQKVGVELRTAAKTRGRQARLRSAGKLAATSGEGGGMVYTGEYARGGRGRVSTVGLSCLSGVAEWA</sequence>
<reference evidence="2 3" key="1">
    <citation type="journal article" date="2018" name="Front. Microbiol.">
        <title>Genome-Wide Analysis of Corynespora cassiicola Leaf Fall Disease Putative Effectors.</title>
        <authorList>
            <person name="Lopez D."/>
            <person name="Ribeiro S."/>
            <person name="Label P."/>
            <person name="Fumanal B."/>
            <person name="Venisse J.S."/>
            <person name="Kohler A."/>
            <person name="de Oliveira R.R."/>
            <person name="Labutti K."/>
            <person name="Lipzen A."/>
            <person name="Lail K."/>
            <person name="Bauer D."/>
            <person name="Ohm R.A."/>
            <person name="Barry K.W."/>
            <person name="Spatafora J."/>
            <person name="Grigoriev I.V."/>
            <person name="Martin F.M."/>
            <person name="Pujade-Renaud V."/>
        </authorList>
    </citation>
    <scope>NUCLEOTIDE SEQUENCE [LARGE SCALE GENOMIC DNA]</scope>
    <source>
        <strain evidence="2 3">Philippines</strain>
    </source>
</reference>
<gene>
    <name evidence="2" type="ORF">BS50DRAFT_104720</name>
</gene>
<keyword evidence="1" id="KW-0732">Signal</keyword>
<dbReference type="AlphaFoldDB" id="A0A2T2NDK6"/>
<dbReference type="EMBL" id="KZ678140">
    <property type="protein sequence ID" value="PSN63128.1"/>
    <property type="molecule type" value="Genomic_DNA"/>
</dbReference>
<evidence type="ECO:0000313" key="3">
    <source>
        <dbReference type="Proteomes" id="UP000240883"/>
    </source>
</evidence>
<dbReference type="Proteomes" id="UP000240883">
    <property type="component" value="Unassembled WGS sequence"/>
</dbReference>